<sequence length="401" mass="47018">MIYRKSSKKISPELLLLLHCVNLNMGKEKNHILLPQSVNWDLFLHLAVYHRLFPLAYKTLCSLNNPAVPAEVINALQQEYRQNALRSLCMTGEMVRIINSFEENGIQCLVLKGHPLAFKLYGDFALRPSKDIDILVEPQKLEKAEKILKEEGYINNTYDFPMTPRQKRSQINQLKHYNYFNSERNICLEIHWKIHHIDLGLPALSNLCTRKLEIAGSMVPVMADEEWLWFLMVHGCGHKWFRLRWLCDIDRFMRQSNCLDWDKIIFMANKSEFKVILHQTMILLKELFALPIPAGMKQSVLHDDKAWDLAKTVINKLVDQEDNISELQFLYLKNLILIINYNLKLYSGFSNKLAYISSLCKPIGQDYKLISLPDSLYPLYYFIRPFAWLWRRISIARGNTL</sequence>
<dbReference type="InterPro" id="IPR043519">
    <property type="entry name" value="NT_sf"/>
</dbReference>
<accession>C8W092</accession>
<dbReference type="STRING" id="485916.Dtox_2336"/>
<keyword evidence="2" id="KW-1185">Reference proteome</keyword>
<protein>
    <recommendedName>
        <fullName evidence="3">Nucleotidyltransferase family protein</fullName>
    </recommendedName>
</protein>
<dbReference type="Gene3D" id="3.30.460.40">
    <property type="match status" value="1"/>
</dbReference>
<dbReference type="EMBL" id="CP001720">
    <property type="protein sequence ID" value="ACV63147.1"/>
    <property type="molecule type" value="Genomic_DNA"/>
</dbReference>
<dbReference type="KEGG" id="dae:Dtox_2336"/>
<dbReference type="AlphaFoldDB" id="C8W092"/>
<evidence type="ECO:0000313" key="2">
    <source>
        <dbReference type="Proteomes" id="UP000002217"/>
    </source>
</evidence>
<dbReference type="SUPFAM" id="SSF81301">
    <property type="entry name" value="Nucleotidyltransferase"/>
    <property type="match status" value="1"/>
</dbReference>
<evidence type="ECO:0000313" key="1">
    <source>
        <dbReference type="EMBL" id="ACV63147.1"/>
    </source>
</evidence>
<gene>
    <name evidence="1" type="ordered locus">Dtox_2336</name>
</gene>
<dbReference type="OrthoDB" id="9773927at2"/>
<organism evidence="1 2">
    <name type="scientific">Desulfofarcimen acetoxidans (strain ATCC 49208 / DSM 771 / KCTC 5769 / VKM B-1644 / 5575)</name>
    <name type="common">Desulfotomaculum acetoxidans</name>
    <dbReference type="NCBI Taxonomy" id="485916"/>
    <lineage>
        <taxon>Bacteria</taxon>
        <taxon>Bacillati</taxon>
        <taxon>Bacillota</taxon>
        <taxon>Clostridia</taxon>
        <taxon>Eubacteriales</taxon>
        <taxon>Peptococcaceae</taxon>
        <taxon>Desulfofarcimen</taxon>
    </lineage>
</organism>
<dbReference type="RefSeq" id="WP_015757848.1">
    <property type="nucleotide sequence ID" value="NC_013216.1"/>
</dbReference>
<name>C8W092_DESAS</name>
<reference evidence="1 2" key="1">
    <citation type="journal article" date="2009" name="Stand. Genomic Sci.">
        <title>Complete genome sequence of Desulfotomaculum acetoxidans type strain (5575).</title>
        <authorList>
            <person name="Spring S."/>
            <person name="Lapidus A."/>
            <person name="Schroder M."/>
            <person name="Gleim D."/>
            <person name="Sims D."/>
            <person name="Meincke L."/>
            <person name="Glavina Del Rio T."/>
            <person name="Tice H."/>
            <person name="Copeland A."/>
            <person name="Cheng J.F."/>
            <person name="Lucas S."/>
            <person name="Chen F."/>
            <person name="Nolan M."/>
            <person name="Bruce D."/>
            <person name="Goodwin L."/>
            <person name="Pitluck S."/>
            <person name="Ivanova N."/>
            <person name="Mavromatis K."/>
            <person name="Mikhailova N."/>
            <person name="Pati A."/>
            <person name="Chen A."/>
            <person name="Palaniappan K."/>
            <person name="Land M."/>
            <person name="Hauser L."/>
            <person name="Chang Y.J."/>
            <person name="Jeffries C.D."/>
            <person name="Chain P."/>
            <person name="Saunders E."/>
            <person name="Brettin T."/>
            <person name="Detter J.C."/>
            <person name="Goker M."/>
            <person name="Bristow J."/>
            <person name="Eisen J.A."/>
            <person name="Markowitz V."/>
            <person name="Hugenholtz P."/>
            <person name="Kyrpides N.C."/>
            <person name="Klenk H.P."/>
            <person name="Han C."/>
        </authorList>
    </citation>
    <scope>NUCLEOTIDE SEQUENCE [LARGE SCALE GENOMIC DNA]</scope>
    <source>
        <strain evidence="2">ATCC 49208 / DSM 771 / VKM B-1644</strain>
    </source>
</reference>
<dbReference type="InterPro" id="IPR039498">
    <property type="entry name" value="NTP_transf_5"/>
</dbReference>
<dbReference type="HOGENOM" id="CLU_036186_0_0_9"/>
<dbReference type="Pfam" id="PF14907">
    <property type="entry name" value="NTP_transf_5"/>
    <property type="match status" value="1"/>
</dbReference>
<dbReference type="eggNOG" id="COG1216">
    <property type="taxonomic scope" value="Bacteria"/>
</dbReference>
<dbReference type="Proteomes" id="UP000002217">
    <property type="component" value="Chromosome"/>
</dbReference>
<proteinExistence type="predicted"/>
<evidence type="ECO:0008006" key="3">
    <source>
        <dbReference type="Google" id="ProtNLM"/>
    </source>
</evidence>